<protein>
    <submittedName>
        <fullName evidence="10">MFS transporter</fullName>
    </submittedName>
    <submittedName>
        <fullName evidence="9">V-type ATP synthase subunit I</fullName>
    </submittedName>
    <submittedName>
        <fullName evidence="15">V-type H+-ATPase, subunit I</fullName>
        <ecNumber evidence="10 15">3.6.3.14</ecNumber>
    </submittedName>
</protein>
<evidence type="ECO:0000313" key="19">
    <source>
        <dbReference type="Proteomes" id="UP000311381"/>
    </source>
</evidence>
<keyword evidence="5 8" id="KW-1133">Transmembrane helix</keyword>
<gene>
    <name evidence="15" type="primary">ntpI</name>
    <name evidence="10" type="ORF">A5N45_11785</name>
    <name evidence="11" type="ORF">NCTC13734_01492</name>
    <name evidence="9" type="ORF">RLG82_05930</name>
    <name evidence="13" type="ORF">SAMEA2627268_00591</name>
    <name evidence="14" type="ORF">SAMEA2696453_01511</name>
    <name evidence="12" type="ORF">SAMEA3353631_00497</name>
    <name evidence="15" type="ORF">SAMEA3354366_00990</name>
</gene>
<dbReference type="GO" id="GO:0033179">
    <property type="term" value="C:proton-transporting V-type ATPase, V0 domain"/>
    <property type="evidence" value="ECO:0007669"/>
    <property type="project" value="InterPro"/>
</dbReference>
<evidence type="ECO:0000256" key="7">
    <source>
        <dbReference type="ARBA" id="ARBA00023136"/>
    </source>
</evidence>
<feature type="transmembrane region" description="Helical" evidence="8">
    <location>
        <begin position="570"/>
        <end position="591"/>
    </location>
</feature>
<evidence type="ECO:0000256" key="8">
    <source>
        <dbReference type="SAM" id="Phobius"/>
    </source>
</evidence>
<dbReference type="Proteomes" id="UP000358702">
    <property type="component" value="Unassembled WGS sequence"/>
</dbReference>
<dbReference type="GO" id="GO:0007035">
    <property type="term" value="P:vacuolar acidification"/>
    <property type="evidence" value="ECO:0007669"/>
    <property type="project" value="TreeGrafter"/>
</dbReference>
<evidence type="ECO:0000313" key="20">
    <source>
        <dbReference type="Proteomes" id="UP000312530"/>
    </source>
</evidence>
<sequence>MAISQMKRISLLFSKSSLDDVLKTIQELESVQFRDLKVQDNWSEALEKDEVVFPTIQIFHTSNSNHGVIEGNDALTYLMNQQQHLEATVEKLQEYLPKENTFKLLQQPPITTSYEELEKFGKANVAEGVLKKVNHQINRVHELERHIQSNNEEIERLIKWEKLEIVPANLEQFSFCKGKVGTIPRTEDNRLYNSLLENNIEVQEIFSNDREYGVVVFYQSSYSIDFDEYLFEPFDYSRKELPKQRVVDLDQENMQLITEKENIIASLQDSKKYLIDLQWQIDYILSIYARQISKNNFLCTPHLVALEGWIEETRILYFIKVMDEHFGHSIYIYESETLTDNQDEIPIKLTNHSLIEPFELLTEMYALPKYYEKDPTPVLAPFYFTFFGMMVADLGYGLLLFLGTMLALKIFHLPSATKRFLKFFNILGVAVAIWGGIYGSFFGYELPFHLISTTSDVMTILVVSVVFGFITVFAGLLASGLQKVRMKKYAEAYNSGFAWCVILLGLLFIAVGMLMPDMRPLFVLGKWVSIFNAVGILIVSIIQTKSLSGIGAGLFNLYNISSYIGDLVSFTRLMALGLSGASIASAFNLIVGLFPGILAKLTIGLVLFILLHAINIFLSLLSGYVHGARLIFVEFFGKFYEGGGKPFQPLKASEKYIKVITKN</sequence>
<dbReference type="EMBL" id="UHFW01000006">
    <property type="protein sequence ID" value="SUN87948.1"/>
    <property type="molecule type" value="Genomic_DNA"/>
</dbReference>
<evidence type="ECO:0000313" key="13">
    <source>
        <dbReference type="EMBL" id="VMC87606.1"/>
    </source>
</evidence>
<reference evidence="10 16" key="1">
    <citation type="submission" date="2017-07" db="EMBL/GenBank/DDBJ databases">
        <title>Invasive disease caused simultaneously by more than one serotype of Streptococcus pneumoniae, South Africa.</title>
        <authorList>
            <person name="Ndlangisa K."/>
            <person name="Du Plessis M."/>
            <person name="Von Gottberg A."/>
        </authorList>
    </citation>
    <scope>NUCLEOTIDE SEQUENCE [LARGE SCALE GENOMIC DNA]</scope>
    <source>
        <strain evidence="10 16">8227-15B</strain>
    </source>
</reference>
<dbReference type="Proteomes" id="UP000254854">
    <property type="component" value="Unassembled WGS sequence"/>
</dbReference>
<dbReference type="Proteomes" id="UP000298847">
    <property type="component" value="Unassembled WGS sequence"/>
</dbReference>
<dbReference type="EC" id="3.6.3.14" evidence="10 15"/>
<evidence type="ECO:0000256" key="1">
    <source>
        <dbReference type="ARBA" id="ARBA00004141"/>
    </source>
</evidence>
<evidence type="ECO:0000313" key="14">
    <source>
        <dbReference type="EMBL" id="VOG82579.1"/>
    </source>
</evidence>
<dbReference type="EMBL" id="CAAXWD010000002">
    <property type="protein sequence ID" value="VQC98684.1"/>
    <property type="molecule type" value="Genomic_DNA"/>
</dbReference>
<evidence type="ECO:0000313" key="9">
    <source>
        <dbReference type="EMBL" id="MDS8038545.1"/>
    </source>
</evidence>
<dbReference type="Proteomes" id="UP001184693">
    <property type="component" value="Unassembled WGS sequence"/>
</dbReference>
<evidence type="ECO:0000313" key="12">
    <source>
        <dbReference type="EMBL" id="VKB51718.1"/>
    </source>
</evidence>
<evidence type="ECO:0000256" key="6">
    <source>
        <dbReference type="ARBA" id="ARBA00023065"/>
    </source>
</evidence>
<dbReference type="EMBL" id="CAAULE010000012">
    <property type="protein sequence ID" value="VOG82579.1"/>
    <property type="molecule type" value="Genomic_DNA"/>
</dbReference>
<feature type="transmembrane region" description="Helical" evidence="8">
    <location>
        <begin position="527"/>
        <end position="558"/>
    </location>
</feature>
<dbReference type="GO" id="GO:0051117">
    <property type="term" value="F:ATPase binding"/>
    <property type="evidence" value="ECO:0007669"/>
    <property type="project" value="TreeGrafter"/>
</dbReference>
<evidence type="ECO:0000313" key="11">
    <source>
        <dbReference type="EMBL" id="SUN87948.1"/>
    </source>
</evidence>
<evidence type="ECO:0000313" key="16">
    <source>
        <dbReference type="Proteomes" id="UP000214939"/>
    </source>
</evidence>
<dbReference type="EMBL" id="NNBW01000302">
    <property type="protein sequence ID" value="OYL22729.1"/>
    <property type="molecule type" value="Genomic_DNA"/>
</dbReference>
<proteinExistence type="inferred from homology"/>
<comment type="subcellular location">
    <subcellularLocation>
        <location evidence="1">Membrane</location>
        <topology evidence="1">Multi-pass membrane protein</topology>
    </subcellularLocation>
</comment>
<feature type="transmembrane region" description="Helical" evidence="8">
    <location>
        <begin position="420"/>
        <end position="437"/>
    </location>
</feature>
<dbReference type="OMA" id="MAVNIMA"/>
<dbReference type="GO" id="GO:0046961">
    <property type="term" value="F:proton-transporting ATPase activity, rotational mechanism"/>
    <property type="evidence" value="ECO:0007669"/>
    <property type="project" value="InterPro"/>
</dbReference>
<dbReference type="EMBL" id="CAANCB010000002">
    <property type="protein sequence ID" value="VKB51718.1"/>
    <property type="molecule type" value="Genomic_DNA"/>
</dbReference>
<evidence type="ECO:0000256" key="3">
    <source>
        <dbReference type="ARBA" id="ARBA00022448"/>
    </source>
</evidence>
<feature type="transmembrane region" description="Helical" evidence="8">
    <location>
        <begin position="457"/>
        <end position="481"/>
    </location>
</feature>
<feature type="transmembrane region" description="Helical" evidence="8">
    <location>
        <begin position="597"/>
        <end position="621"/>
    </location>
</feature>
<feature type="transmembrane region" description="Helical" evidence="8">
    <location>
        <begin position="493"/>
        <end position="515"/>
    </location>
</feature>
<reference evidence="18 19" key="3">
    <citation type="submission" date="2019-04" db="EMBL/GenBank/DDBJ databases">
        <authorList>
            <consortium name="Pathogen Informatics"/>
        </authorList>
    </citation>
    <scope>NUCLEOTIDE SEQUENCE [LARGE SCALE GENOMIC DNA]</scope>
    <source>
        <strain evidence="12 21">GPSC21</strain>
        <strain evidence="15 18">GPSC22</strain>
        <strain evidence="19 20">GPSC47</strain>
    </source>
</reference>
<dbReference type="EMBL" id="CAAQRO010000003">
    <property type="protein sequence ID" value="VMC87606.1"/>
    <property type="molecule type" value="Genomic_DNA"/>
</dbReference>
<evidence type="ECO:0000256" key="4">
    <source>
        <dbReference type="ARBA" id="ARBA00022692"/>
    </source>
</evidence>
<dbReference type="NCBIfam" id="NF004427">
    <property type="entry name" value="PRK05771.1-1"/>
    <property type="match status" value="1"/>
</dbReference>
<keyword evidence="4 8" id="KW-0812">Transmembrane</keyword>
<dbReference type="RefSeq" id="WP_001018344.1">
    <property type="nucleotide sequence ID" value="NZ_AP018936.1"/>
</dbReference>
<dbReference type="GO" id="GO:0016787">
    <property type="term" value="F:hydrolase activity"/>
    <property type="evidence" value="ECO:0007669"/>
    <property type="project" value="UniProtKB-KW"/>
</dbReference>
<accession>A0A0B7LA92</accession>
<dbReference type="Proteomes" id="UP000311381">
    <property type="component" value="Unassembled WGS sequence"/>
</dbReference>
<evidence type="ECO:0000313" key="18">
    <source>
        <dbReference type="Proteomes" id="UP000298847"/>
    </source>
</evidence>
<evidence type="ECO:0000313" key="17">
    <source>
        <dbReference type="Proteomes" id="UP000254854"/>
    </source>
</evidence>
<dbReference type="InterPro" id="IPR002490">
    <property type="entry name" value="V-ATPase_116kDa_su"/>
</dbReference>
<dbReference type="EMBL" id="JAVPGZ010000190">
    <property type="protein sequence ID" value="MDS8038545.1"/>
    <property type="molecule type" value="Genomic_DNA"/>
</dbReference>
<reference evidence="11 17" key="2">
    <citation type="submission" date="2018-06" db="EMBL/GenBank/DDBJ databases">
        <authorList>
            <consortium name="Pathogen Informatics"/>
            <person name="Doyle S."/>
        </authorList>
    </citation>
    <scope>NUCLEOTIDE SEQUENCE [LARGE SCALE GENOMIC DNA]</scope>
    <source>
        <strain evidence="11 17">NCTC13734</strain>
    </source>
</reference>
<name>A0A0B7LA92_STREE</name>
<organism evidence="15 18">
    <name type="scientific">Streptococcus pneumoniae</name>
    <dbReference type="NCBI Taxonomy" id="1313"/>
    <lineage>
        <taxon>Bacteria</taxon>
        <taxon>Bacillati</taxon>
        <taxon>Bacillota</taxon>
        <taxon>Bacilli</taxon>
        <taxon>Lactobacillales</taxon>
        <taxon>Streptococcaceae</taxon>
        <taxon>Streptococcus</taxon>
    </lineage>
</organism>
<keyword evidence="7 8" id="KW-0472">Membrane</keyword>
<evidence type="ECO:0000313" key="15">
    <source>
        <dbReference type="EMBL" id="VQC98684.1"/>
    </source>
</evidence>
<evidence type="ECO:0000313" key="21">
    <source>
        <dbReference type="Proteomes" id="UP000358702"/>
    </source>
</evidence>
<reference evidence="9" key="4">
    <citation type="submission" date="2023-06" db="EMBL/GenBank/DDBJ databases">
        <title>PCVPA Blantyre Malawi Pneumococcal carriage surveillance isolates.</title>
        <authorList>
            <person name="Obolski U."/>
            <person name="Swarthout T.D."/>
            <person name="Kalizang'Oma A."/>
            <person name="Mwalukomo T.S."/>
            <person name="Cave R."/>
            <person name="Brown C."/>
            <person name="Cornick J."/>
            <person name="Kamng'Ona A."/>
            <person name="Msefula J."/>
            <person name="French N."/>
            <person name="Hyderman R."/>
        </authorList>
    </citation>
    <scope>NUCLEOTIDE SEQUENCE</scope>
    <source>
        <strain evidence="9">BVY8TH</strain>
    </source>
</reference>
<dbReference type="Proteomes" id="UP000312530">
    <property type="component" value="Unassembled WGS sequence"/>
</dbReference>
<dbReference type="PANTHER" id="PTHR11629:SF63">
    <property type="entry name" value="V-TYPE PROTON ATPASE SUBUNIT A"/>
    <property type="match status" value="1"/>
</dbReference>
<keyword evidence="15" id="KW-0378">Hydrolase</keyword>
<keyword evidence="6" id="KW-0406">Ion transport</keyword>
<dbReference type="AlphaFoldDB" id="A0A0B7LA92"/>
<evidence type="ECO:0000256" key="5">
    <source>
        <dbReference type="ARBA" id="ARBA00022989"/>
    </source>
</evidence>
<keyword evidence="3" id="KW-0813">Transport</keyword>
<dbReference type="GO" id="GO:0016471">
    <property type="term" value="C:vacuolar proton-transporting V-type ATPase complex"/>
    <property type="evidence" value="ECO:0007669"/>
    <property type="project" value="TreeGrafter"/>
</dbReference>
<evidence type="ECO:0000313" key="10">
    <source>
        <dbReference type="EMBL" id="OYL22729.1"/>
    </source>
</evidence>
<feature type="transmembrane region" description="Helical" evidence="8">
    <location>
        <begin position="382"/>
        <end position="408"/>
    </location>
</feature>
<evidence type="ECO:0000256" key="2">
    <source>
        <dbReference type="ARBA" id="ARBA00009904"/>
    </source>
</evidence>
<dbReference type="PANTHER" id="PTHR11629">
    <property type="entry name" value="VACUOLAR PROTON ATPASES"/>
    <property type="match status" value="1"/>
</dbReference>
<dbReference type="Proteomes" id="UP000214939">
    <property type="component" value="Unassembled WGS sequence"/>
</dbReference>
<comment type="similarity">
    <text evidence="2">Belongs to the V-ATPase 116 kDa subunit family.</text>
</comment>